<dbReference type="AlphaFoldDB" id="A0AAE5RT49"/>
<protein>
    <submittedName>
        <fullName evidence="1">Uncharacterized protein</fullName>
    </submittedName>
</protein>
<proteinExistence type="predicted"/>
<organism evidence="1 2">
    <name type="scientific">Agrobacterium rosae</name>
    <dbReference type="NCBI Taxonomy" id="1972867"/>
    <lineage>
        <taxon>Bacteria</taxon>
        <taxon>Pseudomonadati</taxon>
        <taxon>Pseudomonadota</taxon>
        <taxon>Alphaproteobacteria</taxon>
        <taxon>Hyphomicrobiales</taxon>
        <taxon>Rhizobiaceae</taxon>
        <taxon>Rhizobium/Agrobacterium group</taxon>
        <taxon>Agrobacterium</taxon>
    </lineage>
</organism>
<evidence type="ECO:0000313" key="1">
    <source>
        <dbReference type="EMBL" id="POO48875.1"/>
    </source>
</evidence>
<accession>A0AAE5RT49</accession>
<reference evidence="1 2" key="1">
    <citation type="journal article" date="2018" name="Syst. Appl. Microbiol.">
        <title>Agrobacterium rosae sp. nov., isolated from galls on different agricultural crops.</title>
        <authorList>
            <person name="Kuzmanovic N."/>
            <person name="Pulawska J."/>
            <person name="Smalla K."/>
            <person name="Nesme X."/>
        </authorList>
    </citation>
    <scope>NUCLEOTIDE SEQUENCE [LARGE SCALE GENOMIC DNA]</scope>
    <source>
        <strain evidence="1 2">NCPPB 1650</strain>
    </source>
</reference>
<dbReference type="EMBL" id="NXEJ01000012">
    <property type="protein sequence ID" value="POO48875.1"/>
    <property type="molecule type" value="Genomic_DNA"/>
</dbReference>
<dbReference type="RefSeq" id="WP_103660171.1">
    <property type="nucleotide sequence ID" value="NZ_NXEJ01000012.1"/>
</dbReference>
<gene>
    <name evidence="1" type="ORF">CPJ18_23145</name>
</gene>
<dbReference type="Proteomes" id="UP000237447">
    <property type="component" value="Unassembled WGS sequence"/>
</dbReference>
<evidence type="ECO:0000313" key="2">
    <source>
        <dbReference type="Proteomes" id="UP000237447"/>
    </source>
</evidence>
<sequence length="186" mass="20617">MDEDREFDLQGAVEEDPYERVDIAAGAFPGVRSIAWPIAGNPGGFVSFDDYWEWRTMFLSFSLHKAVPRIVTAKFNRALKLHLLAWIDADLFKAGELVGWTALESALTEVYKGSILSKRRSEAALAGSAFSEKVTLAQMLKYMVMDDGLTDGQISLVLRTGGSIVDRLIGRQQPALNRLRNDLAHG</sequence>
<name>A0AAE5RT49_9HYPH</name>
<dbReference type="GeneID" id="86882202"/>
<comment type="caution">
    <text evidence="1">The sequence shown here is derived from an EMBL/GenBank/DDBJ whole genome shotgun (WGS) entry which is preliminary data.</text>
</comment>